<dbReference type="SUPFAM" id="SSF53448">
    <property type="entry name" value="Nucleotide-diphospho-sugar transferases"/>
    <property type="match status" value="1"/>
</dbReference>
<reference evidence="16" key="1">
    <citation type="journal article" date="2019" name="Int. J. Syst. Evol. Microbiol.">
        <title>The Global Catalogue of Microorganisms (GCM) 10K type strain sequencing project: providing services to taxonomists for standard genome sequencing and annotation.</title>
        <authorList>
            <consortium name="The Broad Institute Genomics Platform"/>
            <consortium name="The Broad Institute Genome Sequencing Center for Infectious Disease"/>
            <person name="Wu L."/>
            <person name="Ma J."/>
        </authorList>
    </citation>
    <scope>NUCLEOTIDE SEQUENCE [LARGE SCALE GENOMIC DNA]</scope>
    <source>
        <strain evidence="16">CCUG 43117</strain>
    </source>
</reference>
<dbReference type="GO" id="GO:0016757">
    <property type="term" value="F:glycosyltransferase activity"/>
    <property type="evidence" value="ECO:0007669"/>
    <property type="project" value="UniProtKB-KW"/>
</dbReference>
<dbReference type="Gene3D" id="3.90.550.10">
    <property type="entry name" value="Spore Coat Polysaccharide Biosynthesis Protein SpsA, Chain A"/>
    <property type="match status" value="1"/>
</dbReference>
<dbReference type="PANTHER" id="PTHR43867">
    <property type="entry name" value="CELLULOSE SYNTHASE CATALYTIC SUBUNIT A [UDP-FORMING]"/>
    <property type="match status" value="1"/>
</dbReference>
<keyword evidence="6" id="KW-0997">Cell inner membrane</keyword>
<evidence type="ECO:0000256" key="3">
    <source>
        <dbReference type="ARBA" id="ARBA00009337"/>
    </source>
</evidence>
<feature type="transmembrane region" description="Helical" evidence="13">
    <location>
        <begin position="466"/>
        <end position="487"/>
    </location>
</feature>
<proteinExistence type="inferred from homology"/>
<dbReference type="GO" id="GO:0016829">
    <property type="term" value="F:lyase activity"/>
    <property type="evidence" value="ECO:0007669"/>
    <property type="project" value="UniProtKB-KW"/>
</dbReference>
<dbReference type="Proteomes" id="UP001596060">
    <property type="component" value="Unassembled WGS sequence"/>
</dbReference>
<dbReference type="RefSeq" id="WP_066718288.1">
    <property type="nucleotide sequence ID" value="NZ_JBHSLU010000046.1"/>
</dbReference>
<keyword evidence="7 15" id="KW-0328">Glycosyltransferase</keyword>
<dbReference type="NCBIfam" id="NF003956">
    <property type="entry name" value="PRK05454.1-3"/>
    <property type="match status" value="1"/>
</dbReference>
<evidence type="ECO:0000256" key="13">
    <source>
        <dbReference type="SAM" id="Phobius"/>
    </source>
</evidence>
<keyword evidence="9 13" id="KW-0812">Transmembrane</keyword>
<dbReference type="InterPro" id="IPR029044">
    <property type="entry name" value="Nucleotide-diphossugar_trans"/>
</dbReference>
<evidence type="ECO:0000256" key="12">
    <source>
        <dbReference type="SAM" id="MobiDB-lite"/>
    </source>
</evidence>
<feature type="transmembrane region" description="Helical" evidence="13">
    <location>
        <begin position="499"/>
        <end position="522"/>
    </location>
</feature>
<keyword evidence="8 15" id="KW-0808">Transferase</keyword>
<dbReference type="InterPro" id="IPR050321">
    <property type="entry name" value="Glycosyltr_2/OpgH_subfam"/>
</dbReference>
<feature type="region of interest" description="Disordered" evidence="12">
    <location>
        <begin position="1"/>
        <end position="25"/>
    </location>
</feature>
<feature type="transmembrane region" description="Helical" evidence="13">
    <location>
        <begin position="586"/>
        <end position="608"/>
    </location>
</feature>
<keyword evidence="11 13" id="KW-0472">Membrane</keyword>
<evidence type="ECO:0000256" key="4">
    <source>
        <dbReference type="ARBA" id="ARBA00020585"/>
    </source>
</evidence>
<evidence type="ECO:0000313" key="16">
    <source>
        <dbReference type="Proteomes" id="UP001596060"/>
    </source>
</evidence>
<comment type="subcellular location">
    <subcellularLocation>
        <location evidence="1">Cell inner membrane</location>
        <topology evidence="1">Multi-pass membrane protein</topology>
    </subcellularLocation>
</comment>
<feature type="transmembrane region" description="Helical" evidence="13">
    <location>
        <begin position="95"/>
        <end position="125"/>
    </location>
</feature>
<keyword evidence="16" id="KW-1185">Reference proteome</keyword>
<keyword evidence="15" id="KW-0456">Lyase</keyword>
<keyword evidence="10 13" id="KW-1133">Transmembrane helix</keyword>
<name>A0ABW0P295_9HYPH</name>
<evidence type="ECO:0000256" key="5">
    <source>
        <dbReference type="ARBA" id="ARBA00022475"/>
    </source>
</evidence>
<dbReference type="CDD" id="cd04191">
    <property type="entry name" value="Glucan_BSP_MdoH"/>
    <property type="match status" value="1"/>
</dbReference>
<evidence type="ECO:0000256" key="7">
    <source>
        <dbReference type="ARBA" id="ARBA00022676"/>
    </source>
</evidence>
<dbReference type="InterPro" id="IPR001173">
    <property type="entry name" value="Glyco_trans_2-like"/>
</dbReference>
<comment type="caution">
    <text evidence="15">The sequence shown here is derived from an EMBL/GenBank/DDBJ whole genome shotgun (WGS) entry which is preliminary data.</text>
</comment>
<organism evidence="15 16">
    <name type="scientific">Bosea massiliensis</name>
    <dbReference type="NCBI Taxonomy" id="151419"/>
    <lineage>
        <taxon>Bacteria</taxon>
        <taxon>Pseudomonadati</taxon>
        <taxon>Pseudomonadota</taxon>
        <taxon>Alphaproteobacteria</taxon>
        <taxon>Hyphomicrobiales</taxon>
        <taxon>Boseaceae</taxon>
        <taxon>Bosea</taxon>
    </lineage>
</organism>
<evidence type="ECO:0000259" key="14">
    <source>
        <dbReference type="Pfam" id="PF13632"/>
    </source>
</evidence>
<feature type="domain" description="Glycosyltransferase 2-like" evidence="14">
    <location>
        <begin position="239"/>
        <end position="462"/>
    </location>
</feature>
<evidence type="ECO:0000256" key="8">
    <source>
        <dbReference type="ARBA" id="ARBA00022679"/>
    </source>
</evidence>
<evidence type="ECO:0000256" key="1">
    <source>
        <dbReference type="ARBA" id="ARBA00004429"/>
    </source>
</evidence>
<protein>
    <recommendedName>
        <fullName evidence="4">Glucans biosynthesis glucosyltransferase H</fullName>
    </recommendedName>
</protein>
<evidence type="ECO:0000256" key="6">
    <source>
        <dbReference type="ARBA" id="ARBA00022519"/>
    </source>
</evidence>
<comment type="similarity">
    <text evidence="3">Belongs to the glycosyltransferase 2 family. OpgH subfamily.</text>
</comment>
<comment type="pathway">
    <text evidence="2">Glycan metabolism; osmoregulated periplasmic glucan (OPG) biosynthesis.</text>
</comment>
<dbReference type="EMBL" id="JBHSLU010000046">
    <property type="protein sequence ID" value="MFC5506590.1"/>
    <property type="molecule type" value="Genomic_DNA"/>
</dbReference>
<feature type="transmembrane region" description="Helical" evidence="13">
    <location>
        <begin position="65"/>
        <end position="83"/>
    </location>
</feature>
<dbReference type="PANTHER" id="PTHR43867:SF5">
    <property type="entry name" value="GLUCANS BIOSYNTHESIS GLUCOSYLTRANSFERASE H"/>
    <property type="match status" value="1"/>
</dbReference>
<evidence type="ECO:0000313" key="15">
    <source>
        <dbReference type="EMBL" id="MFC5506590.1"/>
    </source>
</evidence>
<sequence length="727" mass="80711">MDVVTAARPGEVTAPDHRAAARPLPATPPENRLIMPVQSFRSWKDEDRRRPVAPRAWKTPWLKRLLVFGGGLALTAYGAWEMYNVVSVSRTTSLQYVLLVLFTVNFSWIALAFTSAVLGFFGLLFDRTRPVHVDSLQHRTVVVMPIYNESTARTFAALAAIRESVEATGLGSHFDYFIVSDTTNPDVWIAEERAFLALRERLGPEARVYYRHRPKNHHRKAGNIADFVTRWGGHYEHMVVLDADSLMTGTCIVRLAAAMEADPDAGIIQSLPLIINRNTFFARLQQFAARVYGPVIATGLAMWSGRDGNYWGHNAIIRTKAFADHCGLPDLKGKPPFGGHVLSHDFVEAALIRRAGWSVYMLPDLTGSYEESPPSLIDVSVRDRRWCQGNLQHSRIIGAKGFVAPTRQHFATGIMGYLASPLWLMQLVVGILIVLQVSYARPEYFTQEFTLFPVWPRFDPERALNLFALTMAILLAPKLFGLLLTLFNGKLRRAGGGAIRLIVSALIEVLFSAFFAPIMMLIQSGSVFQILLGRDTGWNPQRRDDGSIPLKDIIRRHRMHTLLGLVTGISAFLIATSLFAWMSPTIVGLVLAIPLSWASGQLAIGLWLKRRKLLYTPEEGDPPAVALRANALQAEFAAAGYDDADGLRALHAEPALREAHEAMLPEAPPRRRGEIEADRAVAQAKLVDAETIDDAAIWLKPKERMVVLHDRALVALLASLPAERPAT</sequence>
<evidence type="ECO:0000256" key="10">
    <source>
        <dbReference type="ARBA" id="ARBA00022989"/>
    </source>
</evidence>
<keyword evidence="5" id="KW-1003">Cell membrane</keyword>
<feature type="transmembrane region" description="Helical" evidence="13">
    <location>
        <begin position="561"/>
        <end position="580"/>
    </location>
</feature>
<evidence type="ECO:0000256" key="9">
    <source>
        <dbReference type="ARBA" id="ARBA00022692"/>
    </source>
</evidence>
<evidence type="ECO:0000256" key="2">
    <source>
        <dbReference type="ARBA" id="ARBA00005001"/>
    </source>
</evidence>
<gene>
    <name evidence="15" type="primary">mdoH</name>
    <name evidence="15" type="ORF">ACFPN9_15140</name>
</gene>
<dbReference type="NCBIfam" id="NF003958">
    <property type="entry name" value="PRK05454.2-1"/>
    <property type="match status" value="1"/>
</dbReference>
<dbReference type="NCBIfam" id="NF003962">
    <property type="entry name" value="PRK05454.2-5"/>
    <property type="match status" value="1"/>
</dbReference>
<evidence type="ECO:0000256" key="11">
    <source>
        <dbReference type="ARBA" id="ARBA00023136"/>
    </source>
</evidence>
<accession>A0ABW0P295</accession>
<dbReference type="Pfam" id="PF13632">
    <property type="entry name" value="Glyco_trans_2_3"/>
    <property type="match status" value="1"/>
</dbReference>
<feature type="transmembrane region" description="Helical" evidence="13">
    <location>
        <begin position="414"/>
        <end position="435"/>
    </location>
</feature>